<accession>W6V9F0</accession>
<dbReference type="EMBL" id="APAU02000007">
    <property type="protein sequence ID" value="EUB63239.1"/>
    <property type="molecule type" value="Genomic_DNA"/>
</dbReference>
<organism evidence="2 3">
    <name type="scientific">Echinococcus granulosus</name>
    <name type="common">Hydatid tapeworm</name>
    <dbReference type="NCBI Taxonomy" id="6210"/>
    <lineage>
        <taxon>Eukaryota</taxon>
        <taxon>Metazoa</taxon>
        <taxon>Spiralia</taxon>
        <taxon>Lophotrochozoa</taxon>
        <taxon>Platyhelminthes</taxon>
        <taxon>Cestoda</taxon>
        <taxon>Eucestoda</taxon>
        <taxon>Cyclophyllidea</taxon>
        <taxon>Taeniidae</taxon>
        <taxon>Echinococcus</taxon>
        <taxon>Echinococcus granulosus group</taxon>
    </lineage>
</organism>
<protein>
    <submittedName>
        <fullName evidence="2">Uncharacterized protein</fullName>
    </submittedName>
</protein>
<dbReference type="AlphaFoldDB" id="W6V9F0"/>
<proteinExistence type="predicted"/>
<evidence type="ECO:0000313" key="3">
    <source>
        <dbReference type="Proteomes" id="UP000019149"/>
    </source>
</evidence>
<dbReference type="CTD" id="36337445"/>
<feature type="chain" id="PRO_5004883468" evidence="1">
    <location>
        <begin position="23"/>
        <end position="153"/>
    </location>
</feature>
<dbReference type="KEGG" id="egl:EGR_01730"/>
<keyword evidence="1" id="KW-0732">Signal</keyword>
<name>W6V9F0_ECHGR</name>
<sequence>MQMFPVISILLISVICCTYCDSVDNLNVLNGLLKLNKFFVCEPNHLLGLWNSILYKTVVVPAKIIAKVARVVSCLVITFNGQFRSISATGNTHEQSGQDNTLHRGNKTFKLKKLKKLGKMHYFWKPVSCFRNFTLALCLSHSTREKQIKAIDI</sequence>
<reference evidence="2 3" key="1">
    <citation type="journal article" date="2013" name="Nat. Genet.">
        <title>The genome of the hydatid tapeworm Echinococcus granulosus.</title>
        <authorList>
            <person name="Zheng H."/>
            <person name="Zhang W."/>
            <person name="Zhang L."/>
            <person name="Zhang Z."/>
            <person name="Li J."/>
            <person name="Lu G."/>
            <person name="Zhu Y."/>
            <person name="Wang Y."/>
            <person name="Huang Y."/>
            <person name="Liu J."/>
            <person name="Kang H."/>
            <person name="Chen J."/>
            <person name="Wang L."/>
            <person name="Chen A."/>
            <person name="Yu S."/>
            <person name="Gao Z."/>
            <person name="Jin L."/>
            <person name="Gu W."/>
            <person name="Wang Z."/>
            <person name="Zhao L."/>
            <person name="Shi B."/>
            <person name="Wen H."/>
            <person name="Lin R."/>
            <person name="Jones M.K."/>
            <person name="Brejova B."/>
            <person name="Vinar T."/>
            <person name="Zhao G."/>
            <person name="McManus D.P."/>
            <person name="Chen Z."/>
            <person name="Zhou Y."/>
            <person name="Wang S."/>
        </authorList>
    </citation>
    <scope>NUCLEOTIDE SEQUENCE [LARGE SCALE GENOMIC DNA]</scope>
</reference>
<gene>
    <name evidence="2" type="ORF">EGR_01730</name>
</gene>
<comment type="caution">
    <text evidence="2">The sequence shown here is derived from an EMBL/GenBank/DDBJ whole genome shotgun (WGS) entry which is preliminary data.</text>
</comment>
<dbReference type="GeneID" id="36337445"/>
<keyword evidence="3" id="KW-1185">Reference proteome</keyword>
<dbReference type="Proteomes" id="UP000019149">
    <property type="component" value="Unassembled WGS sequence"/>
</dbReference>
<evidence type="ECO:0000313" key="2">
    <source>
        <dbReference type="EMBL" id="EUB63239.1"/>
    </source>
</evidence>
<evidence type="ECO:0000256" key="1">
    <source>
        <dbReference type="SAM" id="SignalP"/>
    </source>
</evidence>
<feature type="signal peptide" evidence="1">
    <location>
        <begin position="1"/>
        <end position="22"/>
    </location>
</feature>
<dbReference type="RefSeq" id="XP_024354435.1">
    <property type="nucleotide sequence ID" value="XM_024490979.1"/>
</dbReference>